<keyword evidence="4 5" id="KW-0720">Serine protease</keyword>
<dbReference type="SUPFAM" id="SSF52743">
    <property type="entry name" value="Subtilisin-like"/>
    <property type="match status" value="1"/>
</dbReference>
<evidence type="ECO:0000256" key="4">
    <source>
        <dbReference type="ARBA" id="ARBA00022825"/>
    </source>
</evidence>
<dbReference type="InterPro" id="IPR015500">
    <property type="entry name" value="Peptidase_S8_subtilisin-rel"/>
</dbReference>
<evidence type="ECO:0000256" key="1">
    <source>
        <dbReference type="ARBA" id="ARBA00011073"/>
    </source>
</evidence>
<evidence type="ECO:0000256" key="5">
    <source>
        <dbReference type="PROSITE-ProRule" id="PRU01240"/>
    </source>
</evidence>
<gene>
    <name evidence="8" type="ORF">JFY56_04645</name>
</gene>
<dbReference type="PROSITE" id="PS00137">
    <property type="entry name" value="SUBTILASE_HIS"/>
    <property type="match status" value="1"/>
</dbReference>
<dbReference type="InterPro" id="IPR022398">
    <property type="entry name" value="Peptidase_S8_His-AS"/>
</dbReference>
<name>A0ABS3TM87_9PSED</name>
<keyword evidence="3 5" id="KW-0378">Hydrolase</keyword>
<dbReference type="EMBL" id="JAELYA010000001">
    <property type="protein sequence ID" value="MBO3274508.1"/>
    <property type="molecule type" value="Genomic_DNA"/>
</dbReference>
<dbReference type="PANTHER" id="PTHR43399:SF4">
    <property type="entry name" value="CELL WALL-ASSOCIATED PROTEASE"/>
    <property type="match status" value="1"/>
</dbReference>
<comment type="caution">
    <text evidence="8">The sequence shown here is derived from an EMBL/GenBank/DDBJ whole genome shotgun (WGS) entry which is preliminary data.</text>
</comment>
<keyword evidence="2 5" id="KW-0645">Protease</keyword>
<evidence type="ECO:0000313" key="9">
    <source>
        <dbReference type="Proteomes" id="UP000669060"/>
    </source>
</evidence>
<dbReference type="PROSITE" id="PS00138">
    <property type="entry name" value="SUBTILASE_SER"/>
    <property type="match status" value="1"/>
</dbReference>
<dbReference type="PROSITE" id="PS51892">
    <property type="entry name" value="SUBTILASE"/>
    <property type="match status" value="1"/>
</dbReference>
<dbReference type="RefSeq" id="WP_208312317.1">
    <property type="nucleotide sequence ID" value="NZ_JAELYA010000001.1"/>
</dbReference>
<feature type="domain" description="Peptidase S8/S53" evidence="7">
    <location>
        <begin position="167"/>
        <end position="399"/>
    </location>
</feature>
<dbReference type="InterPro" id="IPR023828">
    <property type="entry name" value="Peptidase_S8_Ser-AS"/>
</dbReference>
<evidence type="ECO:0000256" key="3">
    <source>
        <dbReference type="ARBA" id="ARBA00022801"/>
    </source>
</evidence>
<feature type="active site" description="Charge relay system" evidence="5">
    <location>
        <position position="176"/>
    </location>
</feature>
<evidence type="ECO:0000313" key="8">
    <source>
        <dbReference type="EMBL" id="MBO3274508.1"/>
    </source>
</evidence>
<protein>
    <submittedName>
        <fullName evidence="8">S8 family serine peptidase</fullName>
    </submittedName>
</protein>
<dbReference type="Gene3D" id="3.40.50.200">
    <property type="entry name" value="Peptidase S8/S53 domain"/>
    <property type="match status" value="1"/>
</dbReference>
<organism evidence="8 9">
    <name type="scientific">Pseudomonas schmalbachii</name>
    <dbReference type="NCBI Taxonomy" id="2816993"/>
    <lineage>
        <taxon>Bacteria</taxon>
        <taxon>Pseudomonadati</taxon>
        <taxon>Pseudomonadota</taxon>
        <taxon>Gammaproteobacteria</taxon>
        <taxon>Pseudomonadales</taxon>
        <taxon>Pseudomonadaceae</taxon>
        <taxon>Pseudomonas</taxon>
    </lineage>
</organism>
<evidence type="ECO:0000259" key="7">
    <source>
        <dbReference type="Pfam" id="PF00082"/>
    </source>
</evidence>
<proteinExistence type="inferred from homology"/>
<evidence type="ECO:0000256" key="2">
    <source>
        <dbReference type="ARBA" id="ARBA00022670"/>
    </source>
</evidence>
<dbReference type="PROSITE" id="PS00136">
    <property type="entry name" value="SUBTILASE_ASP"/>
    <property type="match status" value="1"/>
</dbReference>
<comment type="similarity">
    <text evidence="1 5 6">Belongs to the peptidase S8 family.</text>
</comment>
<reference evidence="8 9" key="1">
    <citation type="submission" date="2020-12" db="EMBL/GenBank/DDBJ databases">
        <title>Pseudomonas schmalbachii sp. nov. isolated from millipede gut.</title>
        <authorList>
            <person name="Shelomi M."/>
        </authorList>
    </citation>
    <scope>NUCLEOTIDE SEQUENCE [LARGE SCALE GENOMIC DNA]</scope>
    <source>
        <strain evidence="8 9">Milli4</strain>
    </source>
</reference>
<dbReference type="InterPro" id="IPR000209">
    <property type="entry name" value="Peptidase_S8/S53_dom"/>
</dbReference>
<feature type="active site" description="Charge relay system" evidence="5">
    <location>
        <position position="209"/>
    </location>
</feature>
<feature type="active site" description="Charge relay system" evidence="5">
    <location>
        <position position="380"/>
    </location>
</feature>
<accession>A0ABS3TM87</accession>
<dbReference type="InterPro" id="IPR051048">
    <property type="entry name" value="Peptidase_S8/S53_subtilisin"/>
</dbReference>
<dbReference type="Pfam" id="PF00082">
    <property type="entry name" value="Peptidase_S8"/>
    <property type="match status" value="1"/>
</dbReference>
<keyword evidence="9" id="KW-1185">Reference proteome</keyword>
<dbReference type="Proteomes" id="UP000669060">
    <property type="component" value="Unassembled WGS sequence"/>
</dbReference>
<dbReference type="InterPro" id="IPR036852">
    <property type="entry name" value="Peptidase_S8/S53_dom_sf"/>
</dbReference>
<dbReference type="PRINTS" id="PR00723">
    <property type="entry name" value="SUBTILISIN"/>
</dbReference>
<dbReference type="PANTHER" id="PTHR43399">
    <property type="entry name" value="SUBTILISIN-RELATED"/>
    <property type="match status" value="1"/>
</dbReference>
<dbReference type="InterPro" id="IPR023827">
    <property type="entry name" value="Peptidase_S8_Asp-AS"/>
</dbReference>
<sequence>MPSNLTEFSMEQHAGRFIVTFCEGGKAQALSFLKKTTGVGKAQLMSSRDFGFAGVDVAQAGWDGGVLFEHLGVAVVQLDGSQASHLLRDMEKTSSILAVEPEGMMYALDEPEGPSLEYLRGFRDAANALYDLALRRQGSAIAALFDDTATDTWGLQATGVLASRYSGAGIKVAVLDTGLDLQHPDFIDRTVVAKSFVPGAATVQDGHGHGTHCAGTACGPRATADDGRRYGVAHGAELHVGKVLADDGSGADTGILAAIDWAIANHCQVVSMSLGSDQPTTSVAYETVGQRALNAGTLLIAAAGNNARRSAGNPGFVGRPANSRSFMAVGAIDHDLHIADFSAQDSVLAPGTAVDIAAPGVDVYSSWPMPARTRIISGTSMATPHVAGIAALWAEATGARGAALWQRLIANARTLPLPVVDVGRGLVQAP</sequence>
<evidence type="ECO:0000256" key="6">
    <source>
        <dbReference type="RuleBase" id="RU003355"/>
    </source>
</evidence>